<dbReference type="OrthoDB" id="6781877at2759"/>
<dbReference type="Proteomes" id="UP001153636">
    <property type="component" value="Chromosome 2"/>
</dbReference>
<proteinExistence type="predicted"/>
<sequence>MIKFANNFDMNLRLAFGYTSLIGYYSGKVISYNTRSTRCSRCEHGHTKSDHDCRKNFDGSARAMEPDMSVDLVTNNKLLKEENVIISVLIGDDDSSAIAAVRQEASHEVEKWSDTNHAKKNLTSRLYKLSLSAKVVNYFGQLFVRVLNHHKGNVEDTAEALKNIVPHAYGTHDKCKEWLKCHEKDNNFIYKDLPKKTTFN</sequence>
<dbReference type="InterPro" id="IPR049012">
    <property type="entry name" value="Mutator_transp_dom"/>
</dbReference>
<feature type="domain" description="Mutator-like transposase" evidence="1">
    <location>
        <begin position="17"/>
        <end position="177"/>
    </location>
</feature>
<evidence type="ECO:0000313" key="2">
    <source>
        <dbReference type="EMBL" id="CAH1106044.1"/>
    </source>
</evidence>
<dbReference type="AlphaFoldDB" id="A0A9P0CW72"/>
<evidence type="ECO:0000313" key="3">
    <source>
        <dbReference type="Proteomes" id="UP001153636"/>
    </source>
</evidence>
<dbReference type="Pfam" id="PF20700">
    <property type="entry name" value="Mutator"/>
    <property type="match status" value="1"/>
</dbReference>
<name>A0A9P0CW72_9CUCU</name>
<dbReference type="EMBL" id="OV651814">
    <property type="protein sequence ID" value="CAH1106044.1"/>
    <property type="molecule type" value="Genomic_DNA"/>
</dbReference>
<evidence type="ECO:0000259" key="1">
    <source>
        <dbReference type="Pfam" id="PF20700"/>
    </source>
</evidence>
<keyword evidence="3" id="KW-1185">Reference proteome</keyword>
<protein>
    <recommendedName>
        <fullName evidence="1">Mutator-like transposase domain-containing protein</fullName>
    </recommendedName>
</protein>
<accession>A0A9P0CW72</accession>
<gene>
    <name evidence="2" type="ORF">PSYICH_LOCUS7275</name>
</gene>
<organism evidence="2 3">
    <name type="scientific">Psylliodes chrysocephalus</name>
    <dbReference type="NCBI Taxonomy" id="3402493"/>
    <lineage>
        <taxon>Eukaryota</taxon>
        <taxon>Metazoa</taxon>
        <taxon>Ecdysozoa</taxon>
        <taxon>Arthropoda</taxon>
        <taxon>Hexapoda</taxon>
        <taxon>Insecta</taxon>
        <taxon>Pterygota</taxon>
        <taxon>Neoptera</taxon>
        <taxon>Endopterygota</taxon>
        <taxon>Coleoptera</taxon>
        <taxon>Polyphaga</taxon>
        <taxon>Cucujiformia</taxon>
        <taxon>Chrysomeloidea</taxon>
        <taxon>Chrysomelidae</taxon>
        <taxon>Galerucinae</taxon>
        <taxon>Alticini</taxon>
        <taxon>Psylliodes</taxon>
    </lineage>
</organism>
<reference evidence="2" key="1">
    <citation type="submission" date="2022-01" db="EMBL/GenBank/DDBJ databases">
        <authorList>
            <person name="King R."/>
        </authorList>
    </citation>
    <scope>NUCLEOTIDE SEQUENCE</scope>
</reference>